<keyword evidence="3 11" id="KW-0808">Transferase</keyword>
<dbReference type="InterPro" id="IPR049577">
    <property type="entry name" value="GMPP_N"/>
</dbReference>
<dbReference type="InterPro" id="IPR005835">
    <property type="entry name" value="NTP_transferase_dom"/>
</dbReference>
<dbReference type="GO" id="GO:0004475">
    <property type="term" value="F:mannose-1-phosphate guanylyltransferase (GTP) activity"/>
    <property type="evidence" value="ECO:0007669"/>
    <property type="project" value="UniProtKB-EC"/>
</dbReference>
<dbReference type="InterPro" id="IPR029044">
    <property type="entry name" value="Nucleotide-diphossugar_trans"/>
</dbReference>
<dbReference type="InterPro" id="IPR001538">
    <property type="entry name" value="Man6P_isomerase-2_C"/>
</dbReference>
<dbReference type="SUPFAM" id="SSF53448">
    <property type="entry name" value="Nucleotide-diphospho-sugar transferases"/>
    <property type="match status" value="1"/>
</dbReference>
<dbReference type="PANTHER" id="PTHR46390">
    <property type="entry name" value="MANNOSE-1-PHOSPHATE GUANYLYLTRANSFERASE"/>
    <property type="match status" value="1"/>
</dbReference>
<evidence type="ECO:0000256" key="7">
    <source>
        <dbReference type="ARBA" id="ARBA00047343"/>
    </source>
</evidence>
<accession>A0A1K2I277</accession>
<dbReference type="Pfam" id="PF01050">
    <property type="entry name" value="MannoseP_isomer"/>
    <property type="match status" value="1"/>
</dbReference>
<dbReference type="NCBIfam" id="TIGR01479">
    <property type="entry name" value="GMP_PMI"/>
    <property type="match status" value="1"/>
</dbReference>
<feature type="domain" description="Nucleotidyl transferase" evidence="9">
    <location>
        <begin position="7"/>
        <end position="288"/>
    </location>
</feature>
<dbReference type="CDD" id="cd02213">
    <property type="entry name" value="cupin_PMI_typeII_C"/>
    <property type="match status" value="1"/>
</dbReference>
<evidence type="ECO:0000256" key="1">
    <source>
        <dbReference type="ARBA" id="ARBA00006115"/>
    </source>
</evidence>
<dbReference type="SUPFAM" id="SSF51182">
    <property type="entry name" value="RmlC-like cupins"/>
    <property type="match status" value="1"/>
</dbReference>
<keyword evidence="12" id="KW-1185">Reference proteome</keyword>
<dbReference type="Pfam" id="PF00483">
    <property type="entry name" value="NTP_transferase"/>
    <property type="match status" value="1"/>
</dbReference>
<evidence type="ECO:0000256" key="6">
    <source>
        <dbReference type="ARBA" id="ARBA00023134"/>
    </source>
</evidence>
<dbReference type="GO" id="GO:0000271">
    <property type="term" value="P:polysaccharide biosynthetic process"/>
    <property type="evidence" value="ECO:0007669"/>
    <property type="project" value="InterPro"/>
</dbReference>
<evidence type="ECO:0000256" key="4">
    <source>
        <dbReference type="ARBA" id="ARBA00022695"/>
    </source>
</evidence>
<feature type="domain" description="Mannose-6-phosphate isomerase type II C-terminal" evidence="10">
    <location>
        <begin position="360"/>
        <end position="470"/>
    </location>
</feature>
<dbReference type="FunFam" id="2.60.120.10:FF:000032">
    <property type="entry name" value="Mannose-1-phosphate guanylyltransferase/mannose-6-phosphate isomerase"/>
    <property type="match status" value="1"/>
</dbReference>
<comment type="similarity">
    <text evidence="1 8">Belongs to the mannose-6-phosphate isomerase type 2 family.</text>
</comment>
<dbReference type="AlphaFoldDB" id="A0A1K2I277"/>
<name>A0A1K2I277_9HYPH</name>
<dbReference type="Gene3D" id="2.60.120.10">
    <property type="entry name" value="Jelly Rolls"/>
    <property type="match status" value="1"/>
</dbReference>
<dbReference type="InterPro" id="IPR011051">
    <property type="entry name" value="RmlC_Cupin_sf"/>
</dbReference>
<evidence type="ECO:0000256" key="8">
    <source>
        <dbReference type="RuleBase" id="RU004190"/>
    </source>
</evidence>
<evidence type="ECO:0000313" key="11">
    <source>
        <dbReference type="EMBL" id="SFZ86323.1"/>
    </source>
</evidence>
<dbReference type="FunFam" id="3.90.550.10:FF:000046">
    <property type="entry name" value="Mannose-1-phosphate guanylyltransferase (GDP)"/>
    <property type="match status" value="1"/>
</dbReference>
<organism evidence="11 12">
    <name type="scientific">Devosia enhydra</name>
    <dbReference type="NCBI Taxonomy" id="665118"/>
    <lineage>
        <taxon>Bacteria</taxon>
        <taxon>Pseudomonadati</taxon>
        <taxon>Pseudomonadota</taxon>
        <taxon>Alphaproteobacteria</taxon>
        <taxon>Hyphomicrobiales</taxon>
        <taxon>Devosiaceae</taxon>
        <taxon>Devosia</taxon>
    </lineage>
</organism>
<comment type="catalytic activity">
    <reaction evidence="7">
        <text>alpha-D-mannose 1-phosphate + GTP + H(+) = GDP-alpha-D-mannose + diphosphate</text>
        <dbReference type="Rhea" id="RHEA:15229"/>
        <dbReference type="ChEBI" id="CHEBI:15378"/>
        <dbReference type="ChEBI" id="CHEBI:33019"/>
        <dbReference type="ChEBI" id="CHEBI:37565"/>
        <dbReference type="ChEBI" id="CHEBI:57527"/>
        <dbReference type="ChEBI" id="CHEBI:58409"/>
        <dbReference type="EC" id="2.7.7.13"/>
    </reaction>
</comment>
<evidence type="ECO:0000313" key="12">
    <source>
        <dbReference type="Proteomes" id="UP000183447"/>
    </source>
</evidence>
<evidence type="ECO:0000256" key="2">
    <source>
        <dbReference type="ARBA" id="ARBA00012387"/>
    </source>
</evidence>
<protein>
    <recommendedName>
        <fullName evidence="2">mannose-1-phosphate guanylyltransferase</fullName>
        <ecNumber evidence="2">2.7.7.13</ecNumber>
    </recommendedName>
</protein>
<dbReference type="InterPro" id="IPR006375">
    <property type="entry name" value="Man1P_GuaTrfase/Man6P_Isoase"/>
</dbReference>
<dbReference type="InterPro" id="IPR051161">
    <property type="entry name" value="Mannose-6P_isomerase_type2"/>
</dbReference>
<dbReference type="Gene3D" id="3.90.550.10">
    <property type="entry name" value="Spore Coat Polysaccharide Biosynthesis Protein SpsA, Chain A"/>
    <property type="match status" value="1"/>
</dbReference>
<keyword evidence="4 11" id="KW-0548">Nucleotidyltransferase</keyword>
<evidence type="ECO:0000256" key="5">
    <source>
        <dbReference type="ARBA" id="ARBA00022741"/>
    </source>
</evidence>
<gene>
    <name evidence="11" type="ORF">SAMN02983003_3503</name>
</gene>
<dbReference type="CDD" id="cd02509">
    <property type="entry name" value="GDP-M1P_Guanylyltransferase"/>
    <property type="match status" value="1"/>
</dbReference>
<dbReference type="OrthoDB" id="9806359at2"/>
<dbReference type="Proteomes" id="UP000183447">
    <property type="component" value="Unassembled WGS sequence"/>
</dbReference>
<evidence type="ECO:0000256" key="3">
    <source>
        <dbReference type="ARBA" id="ARBA00022679"/>
    </source>
</evidence>
<dbReference type="EMBL" id="FPKU01000003">
    <property type="protein sequence ID" value="SFZ86323.1"/>
    <property type="molecule type" value="Genomic_DNA"/>
</dbReference>
<dbReference type="PANTHER" id="PTHR46390:SF1">
    <property type="entry name" value="MANNOSE-1-PHOSPHATE GUANYLYLTRANSFERASE"/>
    <property type="match status" value="1"/>
</dbReference>
<sequence length="475" mass="51271">MAERMIPVILAGGQGTRLWPMSRAARPKQFLPLTGERSLFQETLARVSDPARYGPAIIVTNADYRFLVAEQAQEVGAALAGVLLEPVARNTTAAIAAAAFHAIRTIVPDALLHVLPSDHAVMTDENYWATLEIARKAAVSGRLVTFGITPTGPETGYGYIEAGTEAAPGLCAVARFVEKPDRERAEAMLAKGGYYWNSGMFLLGARAFLEECAALSPESHAAAEAAVRDARVDLDFVRLDEAGFAGAPNISVDYAIFEKTAKVSLVPVAYSWSDLGSWDAVWKVSDKDGAGNVAWGPATLSDTRNSLIVSEKAHVAVDGMEDIAVIASEDAVYIGRLSAAQRVGPMVKALKARPETAGLTEIHRTAYRPWGGYSSVLSGQRFQVKRLFVKPGKRLSLQKHFHRSEHWVVVSGTAEVTVGETTTMLGENQSIYIPQGEVHRLANPGRILLELIEVQTGSYLGEDDIVRIADEFGRA</sequence>
<keyword evidence="5" id="KW-0547">Nucleotide-binding</keyword>
<evidence type="ECO:0000259" key="9">
    <source>
        <dbReference type="Pfam" id="PF00483"/>
    </source>
</evidence>
<dbReference type="InterPro" id="IPR014710">
    <property type="entry name" value="RmlC-like_jellyroll"/>
</dbReference>
<dbReference type="STRING" id="665118.SAMN02983003_3503"/>
<proteinExistence type="inferred from homology"/>
<keyword evidence="6" id="KW-0342">GTP-binding</keyword>
<dbReference type="EC" id="2.7.7.13" evidence="2"/>
<evidence type="ECO:0000259" key="10">
    <source>
        <dbReference type="Pfam" id="PF01050"/>
    </source>
</evidence>
<dbReference type="GO" id="GO:0009298">
    <property type="term" value="P:GDP-mannose biosynthetic process"/>
    <property type="evidence" value="ECO:0007669"/>
    <property type="project" value="TreeGrafter"/>
</dbReference>
<reference evidence="11 12" key="1">
    <citation type="submission" date="2016-11" db="EMBL/GenBank/DDBJ databases">
        <authorList>
            <person name="Jaros S."/>
            <person name="Januszkiewicz K."/>
            <person name="Wedrychowicz H."/>
        </authorList>
    </citation>
    <scope>NUCLEOTIDE SEQUENCE [LARGE SCALE GENOMIC DNA]</scope>
    <source>
        <strain evidence="11 12">ATCC 23634</strain>
    </source>
</reference>
<dbReference type="RefSeq" id="WP_072346356.1">
    <property type="nucleotide sequence ID" value="NZ_FPKU01000003.1"/>
</dbReference>
<dbReference type="GO" id="GO:0005525">
    <property type="term" value="F:GTP binding"/>
    <property type="evidence" value="ECO:0007669"/>
    <property type="project" value="UniProtKB-KW"/>
</dbReference>